<dbReference type="InterPro" id="IPR002921">
    <property type="entry name" value="Fungal_lipase-type"/>
</dbReference>
<evidence type="ECO:0000313" key="3">
    <source>
        <dbReference type="EMBL" id="KNH17937.1"/>
    </source>
</evidence>
<evidence type="ECO:0000259" key="2">
    <source>
        <dbReference type="Pfam" id="PF01764"/>
    </source>
</evidence>
<dbReference type="OrthoDB" id="5562330at2"/>
<dbReference type="Gene3D" id="3.40.50.1820">
    <property type="entry name" value="alpha/beta hydrolase"/>
    <property type="match status" value="1"/>
</dbReference>
<dbReference type="CDD" id="cd00519">
    <property type="entry name" value="Lipase_3"/>
    <property type="match status" value="1"/>
</dbReference>
<dbReference type="EMBL" id="LFQK01000073">
    <property type="protein sequence ID" value="KNH17937.1"/>
    <property type="molecule type" value="Genomic_DNA"/>
</dbReference>
<accession>A0A0L1LP23</accession>
<feature type="coiled-coil region" evidence="1">
    <location>
        <begin position="652"/>
        <end position="703"/>
    </location>
</feature>
<reference evidence="3 4" key="1">
    <citation type="submission" date="2015-06" db="EMBL/GenBank/DDBJ databases">
        <authorList>
            <person name="Hoefler B.C."/>
            <person name="Straight P.D."/>
        </authorList>
    </citation>
    <scope>NUCLEOTIDE SEQUENCE [LARGE SCALE GENOMIC DNA]</scope>
    <source>
        <strain evidence="3 4">Riq4</strain>
    </source>
</reference>
<protein>
    <submittedName>
        <fullName evidence="3">Lipase</fullName>
    </submittedName>
</protein>
<sequence>MSIEPLAASDAPFMQGNIHACPLRGHSTSFQLVDEFGDGKPYAGLTYEVIDYEDTVYTGKLDASGSGKVVDHYCGPVTLKLNQFYQGKEETYARLKERPYYPLPITELQVRAEKTRFVDKSGVRTLANPAKDLADPDAYYQVEVSELVKHVAHLPPLASRSSPPNTVLHTLFRQPAKTRAWTLRNKEAPGGGMGAVMTPADMGMSELGFAPPPPKPKGVALLPNKHHVLEVRPMRALRPMLSTGNEFCALNLYQLALMSTLSYTDFGQDPNTQPVETDSVTFPLRPSSGNWFGHALPQFDELWQVDDSQTAKFYPLYEEVPYSKRLEVVPFDPQLYPEVNDPELGEEQEHPARLHFLDDRKLAESSDTQAFISHHDELILISVRGTSETWPDAWLDADAHQVPFDEGDGKVHNGFYRAAKVAYKFAVKYLEKFYSGQKLVICGHSLGGAVALILAEMLRRDTQYSPDIVLYTYGAPRAADSTFIEAAKPLNHHRIVFHNDPVPSVPSTWMNTPSNRVPMYATHGAVLALHPVGGLAFFIGGIINFLGDPYGHHGQLHHFMPVVFGEGHSSSILWEPGCSTINDHGCAEALRQIDGLPERDSFLRQVIDNGHHSMVDSYIPGCWASLRRWQEALEKRRSLVTLTEFQWVSDTLTNVSGQLRALKAKIEKLSRAHANPQRDAQAIRDLEKEVEQISQTKTRLLALHKRTITEADVYGSYADQPEWVQGSLLRWNAHPENIAREQLAMIPSPPEDNEAAIAAITGGYAVGTPFHLDIDSIV</sequence>
<comment type="caution">
    <text evidence="3">The sequence shown here is derived from an EMBL/GenBank/DDBJ whole genome shotgun (WGS) entry which is preliminary data.</text>
</comment>
<dbReference type="PATRIC" id="fig|317.197.peg.5691"/>
<dbReference type="Proteomes" id="UP000036955">
    <property type="component" value="Unassembled WGS sequence"/>
</dbReference>
<name>A0A0L1LP23_PSESX</name>
<keyword evidence="1" id="KW-0175">Coiled coil</keyword>
<gene>
    <name evidence="3" type="ORF">ACS77_27580</name>
</gene>
<evidence type="ECO:0000256" key="1">
    <source>
        <dbReference type="SAM" id="Coils"/>
    </source>
</evidence>
<dbReference type="Pfam" id="PF01764">
    <property type="entry name" value="Lipase_3"/>
    <property type="match status" value="1"/>
</dbReference>
<dbReference type="InterPro" id="IPR051218">
    <property type="entry name" value="Sec_MonoDiacylglyc_Lipase"/>
</dbReference>
<feature type="domain" description="Fungal lipase-type" evidence="2">
    <location>
        <begin position="381"/>
        <end position="507"/>
    </location>
</feature>
<dbReference type="InterPro" id="IPR029058">
    <property type="entry name" value="AB_hydrolase_fold"/>
</dbReference>
<dbReference type="SUPFAM" id="SSF53474">
    <property type="entry name" value="alpha/beta-Hydrolases"/>
    <property type="match status" value="1"/>
</dbReference>
<dbReference type="PANTHER" id="PTHR45856">
    <property type="entry name" value="ALPHA/BETA-HYDROLASES SUPERFAMILY PROTEIN"/>
    <property type="match status" value="1"/>
</dbReference>
<proteinExistence type="predicted"/>
<organism evidence="3 4">
    <name type="scientific">Pseudomonas syringae</name>
    <dbReference type="NCBI Taxonomy" id="317"/>
    <lineage>
        <taxon>Bacteria</taxon>
        <taxon>Pseudomonadati</taxon>
        <taxon>Pseudomonadota</taxon>
        <taxon>Gammaproteobacteria</taxon>
        <taxon>Pseudomonadales</taxon>
        <taxon>Pseudomonadaceae</taxon>
        <taxon>Pseudomonas</taxon>
    </lineage>
</organism>
<evidence type="ECO:0000313" key="4">
    <source>
        <dbReference type="Proteomes" id="UP000036955"/>
    </source>
</evidence>
<dbReference type="AlphaFoldDB" id="A0A0L1LP23"/>
<dbReference type="PANTHER" id="PTHR45856:SF24">
    <property type="entry name" value="FUNGAL LIPASE-LIKE DOMAIN-CONTAINING PROTEIN"/>
    <property type="match status" value="1"/>
</dbReference>
<dbReference type="GO" id="GO:0006629">
    <property type="term" value="P:lipid metabolic process"/>
    <property type="evidence" value="ECO:0007669"/>
    <property type="project" value="InterPro"/>
</dbReference>